<protein>
    <submittedName>
        <fullName evidence="1">Uncharacterized protein</fullName>
    </submittedName>
</protein>
<proteinExistence type="predicted"/>
<organism evidence="1 2">
    <name type="scientific">Hyalomma asiaticum</name>
    <name type="common">Tick</name>
    <dbReference type="NCBI Taxonomy" id="266040"/>
    <lineage>
        <taxon>Eukaryota</taxon>
        <taxon>Metazoa</taxon>
        <taxon>Ecdysozoa</taxon>
        <taxon>Arthropoda</taxon>
        <taxon>Chelicerata</taxon>
        <taxon>Arachnida</taxon>
        <taxon>Acari</taxon>
        <taxon>Parasitiformes</taxon>
        <taxon>Ixodida</taxon>
        <taxon>Ixodoidea</taxon>
        <taxon>Ixodidae</taxon>
        <taxon>Hyalomminae</taxon>
        <taxon>Hyalomma</taxon>
    </lineage>
</organism>
<dbReference type="EMBL" id="CM023481">
    <property type="protein sequence ID" value="KAH6946190.1"/>
    <property type="molecule type" value="Genomic_DNA"/>
</dbReference>
<comment type="caution">
    <text evidence="1">The sequence shown here is derived from an EMBL/GenBank/DDBJ whole genome shotgun (WGS) entry which is preliminary data.</text>
</comment>
<keyword evidence="2" id="KW-1185">Reference proteome</keyword>
<name>A0ACB7TGM7_HYAAI</name>
<gene>
    <name evidence="1" type="ORF">HPB50_012047</name>
</gene>
<accession>A0ACB7TGM7</accession>
<reference evidence="1" key="1">
    <citation type="submission" date="2020-05" db="EMBL/GenBank/DDBJ databases">
        <title>Large-scale comparative analyses of tick genomes elucidate their genetic diversity and vector capacities.</title>
        <authorList>
            <person name="Jia N."/>
            <person name="Wang J."/>
            <person name="Shi W."/>
            <person name="Du L."/>
            <person name="Sun Y."/>
            <person name="Zhan W."/>
            <person name="Jiang J."/>
            <person name="Wang Q."/>
            <person name="Zhang B."/>
            <person name="Ji P."/>
            <person name="Sakyi L.B."/>
            <person name="Cui X."/>
            <person name="Yuan T."/>
            <person name="Jiang B."/>
            <person name="Yang W."/>
            <person name="Lam T.T.-Y."/>
            <person name="Chang Q."/>
            <person name="Ding S."/>
            <person name="Wang X."/>
            <person name="Zhu J."/>
            <person name="Ruan X."/>
            <person name="Zhao L."/>
            <person name="Wei J."/>
            <person name="Que T."/>
            <person name="Du C."/>
            <person name="Cheng J."/>
            <person name="Dai P."/>
            <person name="Han X."/>
            <person name="Huang E."/>
            <person name="Gao Y."/>
            <person name="Liu J."/>
            <person name="Shao H."/>
            <person name="Ye R."/>
            <person name="Li L."/>
            <person name="Wei W."/>
            <person name="Wang X."/>
            <person name="Wang C."/>
            <person name="Yang T."/>
            <person name="Huo Q."/>
            <person name="Li W."/>
            <person name="Guo W."/>
            <person name="Chen H."/>
            <person name="Zhou L."/>
            <person name="Ni X."/>
            <person name="Tian J."/>
            <person name="Zhou Y."/>
            <person name="Sheng Y."/>
            <person name="Liu T."/>
            <person name="Pan Y."/>
            <person name="Xia L."/>
            <person name="Li J."/>
            <person name="Zhao F."/>
            <person name="Cao W."/>
        </authorList>
    </citation>
    <scope>NUCLEOTIDE SEQUENCE</scope>
    <source>
        <strain evidence="1">Hyas-2018</strain>
    </source>
</reference>
<evidence type="ECO:0000313" key="1">
    <source>
        <dbReference type="EMBL" id="KAH6946190.1"/>
    </source>
</evidence>
<sequence>MALTVKEESTTAWSAPVASDGDLKLAFRYERMAKQDSLLDYEELNHVFDLSDRIESSKLAGASVVTFDPYEKWQEGNSRCAALDSIYASVLAGEYLGRQLEAKKYGNTDQVARSEPSVHEEVIGYSGVNRSGLQLVGGDILYLQTEVLREHILMSEHRKEVQPVIVEGSENVVVQAFSRESEAVVDEAAFTVNQLDSAITATLSEQFIGVQTITTSEGQQQLILSENANRNLVGMEGTPVEQSAAAPDTDPLFHEGSKGGAPGQCVASLEDIQTELQQGCKELSEENGSSEADAIPENVHAPEQSAESKYENDGRSHTLAPVHVHETSSSDVSLVFSRGDSSEYWEKPAASVREPEQDTEEQKNGAVDMNTDCLNENLSGDMTVASAQSLEPGAVLNLDASEMPLAPVCW</sequence>
<evidence type="ECO:0000313" key="2">
    <source>
        <dbReference type="Proteomes" id="UP000821845"/>
    </source>
</evidence>
<dbReference type="Proteomes" id="UP000821845">
    <property type="component" value="Chromosome 1"/>
</dbReference>